<evidence type="ECO:0000313" key="4">
    <source>
        <dbReference type="Proteomes" id="UP000243065"/>
    </source>
</evidence>
<keyword evidence="1" id="KW-0067">ATP-binding</keyword>
<dbReference type="PROSITE" id="PS50975">
    <property type="entry name" value="ATP_GRASP"/>
    <property type="match status" value="1"/>
</dbReference>
<evidence type="ECO:0000259" key="2">
    <source>
        <dbReference type="PROSITE" id="PS50975"/>
    </source>
</evidence>
<sequence>MTKVYQLGVAWEWEYDFDFVNLIGEKCEKLGVSVYFITPANIREVYKGVEKGDVRFLVYFDRASDTNDDFLKLNSLLESLGTRIINRYDNMLYALDKARMHIELSDAGVNLPFTIILPPFDESPEFKINEEVFEELKIPFVIKPSTETGGGIGVKIGHSVCDIIEARKEFPYDSYLVQEMIYPVYLDGKKAWFRSFYILGEVLTCWWDNEVKVYEVVKDEEIRSWGLGEIENIMRKIYQVCKLDFFSSEIAFTVKNGDKAFVVVDYVNEVPDMRLKSKAIDGVPDEIVGEIAMKIAEFVANLKSG</sequence>
<protein>
    <submittedName>
        <fullName evidence="3">Glutathione synthase/RimK-type ligase, ATP-grasp superfamily</fullName>
    </submittedName>
</protein>
<name>A0A656D5Z2_KRYT1</name>
<accession>A0A656D5Z2</accession>
<dbReference type="Gene3D" id="3.40.50.20">
    <property type="match status" value="1"/>
</dbReference>
<dbReference type="RefSeq" id="WP_072150034.1">
    <property type="nucleotide sequence ID" value="NZ_CZVU01000018.1"/>
</dbReference>
<dbReference type="EMBL" id="CZVU01000018">
    <property type="protein sequence ID" value="CUS99239.1"/>
    <property type="molecule type" value="Genomic_DNA"/>
</dbReference>
<feature type="domain" description="ATP-grasp" evidence="2">
    <location>
        <begin position="101"/>
        <end position="156"/>
    </location>
</feature>
<dbReference type="GO" id="GO:0046872">
    <property type="term" value="F:metal ion binding"/>
    <property type="evidence" value="ECO:0007669"/>
    <property type="project" value="InterPro"/>
</dbReference>
<organism evidence="3 4">
    <name type="scientific">Kryptobacter tengchongensis</name>
    <dbReference type="NCBI Taxonomy" id="1643429"/>
    <lineage>
        <taxon>Bacteria</taxon>
        <taxon>Pseudomonadati</taxon>
        <taxon>Candidatus Kryptoniota</taxon>
        <taxon>Candidatus Kryptobacter</taxon>
    </lineage>
</organism>
<keyword evidence="3" id="KW-0436">Ligase</keyword>
<dbReference type="GO" id="GO:0016874">
    <property type="term" value="F:ligase activity"/>
    <property type="evidence" value="ECO:0007669"/>
    <property type="project" value="UniProtKB-KW"/>
</dbReference>
<gene>
    <name evidence="3" type="ORF">JGI24_00575</name>
</gene>
<evidence type="ECO:0000313" key="3">
    <source>
        <dbReference type="EMBL" id="CUS99239.1"/>
    </source>
</evidence>
<dbReference type="Proteomes" id="UP000243065">
    <property type="component" value="Unassembled WGS sequence"/>
</dbReference>
<dbReference type="SUPFAM" id="SSF56059">
    <property type="entry name" value="Glutathione synthetase ATP-binding domain-like"/>
    <property type="match status" value="1"/>
</dbReference>
<dbReference type="GO" id="GO:0005524">
    <property type="term" value="F:ATP binding"/>
    <property type="evidence" value="ECO:0007669"/>
    <property type="project" value="UniProtKB-UniRule"/>
</dbReference>
<dbReference type="InterPro" id="IPR011761">
    <property type="entry name" value="ATP-grasp"/>
</dbReference>
<evidence type="ECO:0000256" key="1">
    <source>
        <dbReference type="PROSITE-ProRule" id="PRU00409"/>
    </source>
</evidence>
<dbReference type="AlphaFoldDB" id="A0A656D5Z2"/>
<proteinExistence type="predicted"/>
<reference evidence="3 4" key="1">
    <citation type="submission" date="2015-11" db="EMBL/GenBank/DDBJ databases">
        <authorList>
            <person name="Varghese N."/>
        </authorList>
    </citation>
    <scope>NUCLEOTIDE SEQUENCE [LARGE SCALE GENOMIC DNA]</scope>
    <source>
        <strain evidence="3 4">JGI-24</strain>
    </source>
</reference>
<keyword evidence="1" id="KW-0547">Nucleotide-binding</keyword>
<keyword evidence="4" id="KW-1185">Reference proteome</keyword>
<dbReference type="OrthoDB" id="9778103at2"/>